<protein>
    <submittedName>
        <fullName evidence="2">GNAT family N-acetyltransferase</fullName>
    </submittedName>
</protein>
<evidence type="ECO:0000259" key="1">
    <source>
        <dbReference type="PROSITE" id="PS51186"/>
    </source>
</evidence>
<dbReference type="Proteomes" id="UP000309561">
    <property type="component" value="Unassembled WGS sequence"/>
</dbReference>
<evidence type="ECO:0000313" key="3">
    <source>
        <dbReference type="Proteomes" id="UP000309561"/>
    </source>
</evidence>
<dbReference type="SUPFAM" id="SSF55729">
    <property type="entry name" value="Acyl-CoA N-acyltransferases (Nat)"/>
    <property type="match status" value="1"/>
</dbReference>
<keyword evidence="2" id="KW-0808">Transferase</keyword>
<reference evidence="2 3" key="1">
    <citation type="submission" date="2019-04" db="EMBL/GenBank/DDBJ databases">
        <title>Sulfurimonas crateris sp. nov. a facultative anaerobic sulfur-oxidizing chemolithautotrophic bacterium isolated from a terrestrial mud vulcano.</title>
        <authorList>
            <person name="Ratnikova N.M."/>
            <person name="Slobodkin A.I."/>
            <person name="Merkel A.Y."/>
            <person name="Novikov A."/>
            <person name="Bonch-Osmolovskaya E.A."/>
            <person name="Slobodkina G.B."/>
        </authorList>
    </citation>
    <scope>NUCLEOTIDE SEQUENCE [LARGE SCALE GENOMIC DNA]</scope>
    <source>
        <strain evidence="2 3">SN118</strain>
    </source>
</reference>
<dbReference type="EMBL" id="SZPX01000002">
    <property type="protein sequence ID" value="TKI70273.1"/>
    <property type="molecule type" value="Genomic_DNA"/>
</dbReference>
<dbReference type="PROSITE" id="PS51186">
    <property type="entry name" value="GNAT"/>
    <property type="match status" value="1"/>
</dbReference>
<dbReference type="RefSeq" id="WP_137012155.1">
    <property type="nucleotide sequence ID" value="NZ_SZPX01000002.1"/>
</dbReference>
<dbReference type="Gene3D" id="3.40.630.30">
    <property type="match status" value="1"/>
</dbReference>
<organism evidence="2 3">
    <name type="scientific">Sulfurimonas crateris</name>
    <dbReference type="NCBI Taxonomy" id="2574727"/>
    <lineage>
        <taxon>Bacteria</taxon>
        <taxon>Pseudomonadati</taxon>
        <taxon>Campylobacterota</taxon>
        <taxon>Epsilonproteobacteria</taxon>
        <taxon>Campylobacterales</taxon>
        <taxon>Sulfurimonadaceae</taxon>
        <taxon>Sulfurimonas</taxon>
    </lineage>
</organism>
<comment type="caution">
    <text evidence="2">The sequence shown here is derived from an EMBL/GenBank/DDBJ whole genome shotgun (WGS) entry which is preliminary data.</text>
</comment>
<dbReference type="Pfam" id="PF00583">
    <property type="entry name" value="Acetyltransf_1"/>
    <property type="match status" value="1"/>
</dbReference>
<evidence type="ECO:0000313" key="2">
    <source>
        <dbReference type="EMBL" id="TKI70273.1"/>
    </source>
</evidence>
<gene>
    <name evidence="2" type="ORF">FCU45_03000</name>
</gene>
<dbReference type="AlphaFoldDB" id="A0A4V5TP94"/>
<dbReference type="OrthoDB" id="3389160at2"/>
<name>A0A4V5TP94_9BACT</name>
<dbReference type="InterPro" id="IPR000182">
    <property type="entry name" value="GNAT_dom"/>
</dbReference>
<feature type="domain" description="N-acetyltransferase" evidence="1">
    <location>
        <begin position="2"/>
        <end position="139"/>
    </location>
</feature>
<dbReference type="GO" id="GO:0016747">
    <property type="term" value="F:acyltransferase activity, transferring groups other than amino-acyl groups"/>
    <property type="evidence" value="ECO:0007669"/>
    <property type="project" value="InterPro"/>
</dbReference>
<proteinExistence type="predicted"/>
<dbReference type="InterPro" id="IPR016181">
    <property type="entry name" value="Acyl_CoA_acyltransferase"/>
</dbReference>
<keyword evidence="3" id="KW-1185">Reference proteome</keyword>
<accession>A0A4V5TP94</accession>
<dbReference type="CDD" id="cd04301">
    <property type="entry name" value="NAT_SF"/>
    <property type="match status" value="1"/>
</dbReference>
<sequence>MVQFKFIEDSKIYSIIPFLKILNNTISDDILKQRLDEMLTQGYRCIGIFDEDKLIGICGIWILTKYYVGKHIEPDNIIILPKYQNQKIGTKLMSWIYDYAKQNNCIASELNCYIGNEQAHKFWKKEGYEVIALHFQKKI</sequence>